<organism evidence="13 14">
    <name type="scientific">Macrosiphum euphorbiae</name>
    <name type="common">potato aphid</name>
    <dbReference type="NCBI Taxonomy" id="13131"/>
    <lineage>
        <taxon>Eukaryota</taxon>
        <taxon>Metazoa</taxon>
        <taxon>Ecdysozoa</taxon>
        <taxon>Arthropoda</taxon>
        <taxon>Hexapoda</taxon>
        <taxon>Insecta</taxon>
        <taxon>Pterygota</taxon>
        <taxon>Neoptera</taxon>
        <taxon>Paraneoptera</taxon>
        <taxon>Hemiptera</taxon>
        <taxon>Sternorrhyncha</taxon>
        <taxon>Aphidomorpha</taxon>
        <taxon>Aphidoidea</taxon>
        <taxon>Aphididae</taxon>
        <taxon>Macrosiphini</taxon>
        <taxon>Macrosiphum</taxon>
    </lineage>
</organism>
<evidence type="ECO:0000256" key="2">
    <source>
        <dbReference type="ARBA" id="ARBA00022723"/>
    </source>
</evidence>
<keyword evidence="14" id="KW-1185">Reference proteome</keyword>
<dbReference type="AlphaFoldDB" id="A0AAV0WM82"/>
<keyword evidence="4" id="KW-0862">Zinc</keyword>
<accession>A0AAV0WM82</accession>
<comment type="subcellular location">
    <subcellularLocation>
        <location evidence="1 8">Nucleus</location>
    </subcellularLocation>
</comment>
<keyword evidence="3 7" id="KW-0863">Zinc-finger</keyword>
<feature type="region of interest" description="Disordered" evidence="9">
    <location>
        <begin position="420"/>
        <end position="468"/>
    </location>
</feature>
<evidence type="ECO:0000256" key="7">
    <source>
        <dbReference type="PROSITE-ProRule" id="PRU00146"/>
    </source>
</evidence>
<keyword evidence="5 8" id="KW-0238">DNA-binding</keyword>
<gene>
    <name evidence="13" type="ORF">MEUPH1_LOCUS12552</name>
</gene>
<evidence type="ECO:0000259" key="11">
    <source>
        <dbReference type="PROSITE" id="PS50960"/>
    </source>
</evidence>
<feature type="domain" description="HTH CENPB-type" evidence="12">
    <location>
        <begin position="64"/>
        <end position="141"/>
    </location>
</feature>
<feature type="domain" description="HTH psq-type" evidence="11">
    <location>
        <begin position="1"/>
        <end position="57"/>
    </location>
</feature>
<dbReference type="GO" id="GO:0005634">
    <property type="term" value="C:nucleus"/>
    <property type="evidence" value="ECO:0007669"/>
    <property type="project" value="UniProtKB-SubCell"/>
</dbReference>
<dbReference type="PANTHER" id="PTHR19303">
    <property type="entry name" value="TRANSPOSON"/>
    <property type="match status" value="1"/>
</dbReference>
<dbReference type="Pfam" id="PF03184">
    <property type="entry name" value="DDE_1"/>
    <property type="match status" value="1"/>
</dbReference>
<dbReference type="Pfam" id="PF03221">
    <property type="entry name" value="HTH_Tnp_Tc5"/>
    <property type="match status" value="1"/>
</dbReference>
<dbReference type="PROSITE" id="PS50016">
    <property type="entry name" value="ZF_PHD_2"/>
    <property type="match status" value="1"/>
</dbReference>
<dbReference type="SUPFAM" id="SSF46689">
    <property type="entry name" value="Homeodomain-like"/>
    <property type="match status" value="1"/>
</dbReference>
<dbReference type="InterPro" id="IPR004875">
    <property type="entry name" value="DDE_SF_endonuclease_dom"/>
</dbReference>
<evidence type="ECO:0000256" key="3">
    <source>
        <dbReference type="ARBA" id="ARBA00022771"/>
    </source>
</evidence>
<sequence>MVRNYTRKTDRQSWDEESMDKAIMACYKKEMGFRKAAVAFNVPQSTLERRLKKYKDTGVLGKKGLGAFKTVFNEEQENQLVTYIKTMEAHLFGLTTKEIRLLAYQLAEKNQINHPFVKENDQAGLDWMYSFMKRHPDLSIHTYKLQASQIYNVDETGITCVPKTQSKIVACRGRRQVGALTSAERGQTVTVEICMCAYGSFMPPMLIFPRVRSKPELIDGAPPGSWAEVHPSGWIQSDIFLKWFEKFIVFSRASKTNRVLLLLDGHTTHTKNIALIDKARDAGVILLCFPPHCTHKLQPLDVAFMKPLSIYYCDEVKKWLREHASEHRVVTHYQIASLLGKAYLKAATMTTAINGFRATGIWPLDPNNFNESDFLASATTEIDLENQENVSIEKNIPHTSTPIPGVSNSKETAVSIDESIPLTPTHSSSPGCSHWSKPFPNSSPEDVMPIPKSNKTTKRNSRRRGKTAILTESPYKNELLALSSNNTSNTSVKRSLSLNKTSGEKKKKKVMTKNSNAKIQKKKIEIPMSSSENDDDICFYCDELYSKSIDGWIKCTVCKRWAHNLCAGIEEEEDSIFICEFCS</sequence>
<dbReference type="Gene3D" id="3.30.40.10">
    <property type="entry name" value="Zinc/RING finger domain, C3HC4 (zinc finger)"/>
    <property type="match status" value="1"/>
</dbReference>
<evidence type="ECO:0000256" key="9">
    <source>
        <dbReference type="SAM" id="MobiDB-lite"/>
    </source>
</evidence>
<evidence type="ECO:0000256" key="1">
    <source>
        <dbReference type="ARBA" id="ARBA00004123"/>
    </source>
</evidence>
<protein>
    <submittedName>
        <fullName evidence="13">Uncharacterized protein</fullName>
    </submittedName>
</protein>
<feature type="domain" description="PHD-type" evidence="10">
    <location>
        <begin position="535"/>
        <end position="583"/>
    </location>
</feature>
<dbReference type="SUPFAM" id="SSF57903">
    <property type="entry name" value="FYVE/PHD zinc finger"/>
    <property type="match status" value="1"/>
</dbReference>
<proteinExistence type="predicted"/>
<comment type="caution">
    <text evidence="13">The sequence shown here is derived from an EMBL/GenBank/DDBJ whole genome shotgun (WGS) entry which is preliminary data.</text>
</comment>
<dbReference type="InterPro" id="IPR013083">
    <property type="entry name" value="Znf_RING/FYVE/PHD"/>
</dbReference>
<keyword evidence="6 8" id="KW-0539">Nucleus</keyword>
<evidence type="ECO:0000259" key="12">
    <source>
        <dbReference type="PROSITE" id="PS51253"/>
    </source>
</evidence>
<dbReference type="Proteomes" id="UP001160148">
    <property type="component" value="Unassembled WGS sequence"/>
</dbReference>
<dbReference type="PANTHER" id="PTHR19303:SF71">
    <property type="entry name" value="ZINC FINGER PHD-TYPE DOMAIN-CONTAINING PROTEIN"/>
    <property type="match status" value="1"/>
</dbReference>
<dbReference type="GO" id="GO:0003677">
    <property type="term" value="F:DNA binding"/>
    <property type="evidence" value="ECO:0007669"/>
    <property type="project" value="UniProtKB-UniRule"/>
</dbReference>
<evidence type="ECO:0000313" key="13">
    <source>
        <dbReference type="EMBL" id="CAI6356863.1"/>
    </source>
</evidence>
<dbReference type="Gene3D" id="1.10.10.60">
    <property type="entry name" value="Homeodomain-like"/>
    <property type="match status" value="1"/>
</dbReference>
<dbReference type="InterPro" id="IPR011011">
    <property type="entry name" value="Znf_FYVE_PHD"/>
</dbReference>
<dbReference type="SMART" id="SM00249">
    <property type="entry name" value="PHD"/>
    <property type="match status" value="1"/>
</dbReference>
<dbReference type="PROSITE" id="PS50960">
    <property type="entry name" value="HTH_PSQ"/>
    <property type="match status" value="1"/>
</dbReference>
<evidence type="ECO:0000256" key="8">
    <source>
        <dbReference type="PROSITE-ProRule" id="PRU00320"/>
    </source>
</evidence>
<dbReference type="InterPro" id="IPR009057">
    <property type="entry name" value="Homeodomain-like_sf"/>
</dbReference>
<dbReference type="InterPro" id="IPR019787">
    <property type="entry name" value="Znf_PHD-finger"/>
</dbReference>
<evidence type="ECO:0000256" key="6">
    <source>
        <dbReference type="ARBA" id="ARBA00023242"/>
    </source>
</evidence>
<evidence type="ECO:0000256" key="5">
    <source>
        <dbReference type="ARBA" id="ARBA00023125"/>
    </source>
</evidence>
<evidence type="ECO:0000259" key="10">
    <source>
        <dbReference type="PROSITE" id="PS50016"/>
    </source>
</evidence>
<evidence type="ECO:0000313" key="14">
    <source>
        <dbReference type="Proteomes" id="UP001160148"/>
    </source>
</evidence>
<dbReference type="InterPro" id="IPR050863">
    <property type="entry name" value="CenT-Element_Derived"/>
</dbReference>
<feature type="compositionally biased region" description="Polar residues" evidence="9">
    <location>
        <begin position="422"/>
        <end position="431"/>
    </location>
</feature>
<dbReference type="InterPro" id="IPR001965">
    <property type="entry name" value="Znf_PHD"/>
</dbReference>
<dbReference type="Pfam" id="PF05225">
    <property type="entry name" value="HTH_psq"/>
    <property type="match status" value="1"/>
</dbReference>
<name>A0AAV0WM82_9HEMI</name>
<keyword evidence="2" id="KW-0479">Metal-binding</keyword>
<dbReference type="EMBL" id="CARXXK010000002">
    <property type="protein sequence ID" value="CAI6356863.1"/>
    <property type="molecule type" value="Genomic_DNA"/>
</dbReference>
<dbReference type="InterPro" id="IPR007889">
    <property type="entry name" value="HTH_Psq"/>
</dbReference>
<dbReference type="CDD" id="cd15517">
    <property type="entry name" value="PHD_TCF19_like"/>
    <property type="match status" value="1"/>
</dbReference>
<feature type="compositionally biased region" description="Basic residues" evidence="9">
    <location>
        <begin position="455"/>
        <end position="466"/>
    </location>
</feature>
<evidence type="ECO:0000256" key="4">
    <source>
        <dbReference type="ARBA" id="ARBA00022833"/>
    </source>
</evidence>
<dbReference type="InterPro" id="IPR006600">
    <property type="entry name" value="HTH_CenpB_DNA-bd_dom"/>
</dbReference>
<dbReference type="PROSITE" id="PS51253">
    <property type="entry name" value="HTH_CENPB"/>
    <property type="match status" value="1"/>
</dbReference>
<feature type="DNA-binding region" description="H-T-H motif" evidence="8">
    <location>
        <begin position="33"/>
        <end position="53"/>
    </location>
</feature>
<reference evidence="13 14" key="1">
    <citation type="submission" date="2023-01" db="EMBL/GenBank/DDBJ databases">
        <authorList>
            <person name="Whitehead M."/>
        </authorList>
    </citation>
    <scope>NUCLEOTIDE SEQUENCE [LARGE SCALE GENOMIC DNA]</scope>
</reference>
<dbReference type="GO" id="GO:0008270">
    <property type="term" value="F:zinc ion binding"/>
    <property type="evidence" value="ECO:0007669"/>
    <property type="project" value="UniProtKB-KW"/>
</dbReference>